<evidence type="ECO:0000259" key="3">
    <source>
        <dbReference type="PROSITE" id="PS50887"/>
    </source>
</evidence>
<feature type="transmembrane region" description="Helical" evidence="1">
    <location>
        <begin position="254"/>
        <end position="272"/>
    </location>
</feature>
<protein>
    <recommendedName>
        <fullName evidence="6">Diguanylate cyclase/phosphodiesterase</fullName>
    </recommendedName>
</protein>
<dbReference type="CDD" id="cd01949">
    <property type="entry name" value="GGDEF"/>
    <property type="match status" value="1"/>
</dbReference>
<accession>A0ABQ3XTL6</accession>
<dbReference type="Proteomes" id="UP000612282">
    <property type="component" value="Unassembled WGS sequence"/>
</dbReference>
<dbReference type="SMART" id="SM00267">
    <property type="entry name" value="GGDEF"/>
    <property type="match status" value="1"/>
</dbReference>
<dbReference type="PANTHER" id="PTHR33121">
    <property type="entry name" value="CYCLIC DI-GMP PHOSPHODIESTERASE PDEF"/>
    <property type="match status" value="1"/>
</dbReference>
<dbReference type="InterPro" id="IPR001633">
    <property type="entry name" value="EAL_dom"/>
</dbReference>
<proteinExistence type="predicted"/>
<dbReference type="PANTHER" id="PTHR33121:SF79">
    <property type="entry name" value="CYCLIC DI-GMP PHOSPHODIESTERASE PDED-RELATED"/>
    <property type="match status" value="1"/>
</dbReference>
<dbReference type="InterPro" id="IPR029787">
    <property type="entry name" value="Nucleotide_cyclase"/>
</dbReference>
<dbReference type="Gene3D" id="3.30.70.270">
    <property type="match status" value="1"/>
</dbReference>
<evidence type="ECO:0000256" key="1">
    <source>
        <dbReference type="SAM" id="Phobius"/>
    </source>
</evidence>
<dbReference type="SUPFAM" id="SSF141868">
    <property type="entry name" value="EAL domain-like"/>
    <property type="match status" value="1"/>
</dbReference>
<feature type="transmembrane region" description="Helical" evidence="1">
    <location>
        <begin position="20"/>
        <end position="39"/>
    </location>
</feature>
<dbReference type="Gene3D" id="3.20.20.450">
    <property type="entry name" value="EAL domain"/>
    <property type="match status" value="1"/>
</dbReference>
<feature type="transmembrane region" description="Helical" evidence="1">
    <location>
        <begin position="182"/>
        <end position="200"/>
    </location>
</feature>
<dbReference type="Pfam" id="PF00990">
    <property type="entry name" value="GGDEF"/>
    <property type="match status" value="1"/>
</dbReference>
<keyword evidence="1" id="KW-0812">Transmembrane</keyword>
<dbReference type="Pfam" id="PF00563">
    <property type="entry name" value="EAL"/>
    <property type="match status" value="1"/>
</dbReference>
<feature type="transmembrane region" description="Helical" evidence="1">
    <location>
        <begin position="51"/>
        <end position="75"/>
    </location>
</feature>
<evidence type="ECO:0000313" key="5">
    <source>
        <dbReference type="Proteomes" id="UP000612282"/>
    </source>
</evidence>
<dbReference type="InterPro" id="IPR035919">
    <property type="entry name" value="EAL_sf"/>
</dbReference>
<evidence type="ECO:0008006" key="6">
    <source>
        <dbReference type="Google" id="ProtNLM"/>
    </source>
</evidence>
<name>A0ABQ3XTL6_9ACTN</name>
<dbReference type="SMART" id="SM00052">
    <property type="entry name" value="EAL"/>
    <property type="match status" value="1"/>
</dbReference>
<feature type="transmembrane region" description="Helical" evidence="1">
    <location>
        <begin position="114"/>
        <end position="140"/>
    </location>
</feature>
<feature type="domain" description="GGDEF" evidence="3">
    <location>
        <begin position="335"/>
        <end position="467"/>
    </location>
</feature>
<reference evidence="4 5" key="1">
    <citation type="submission" date="2021-01" db="EMBL/GenBank/DDBJ databases">
        <title>Whole genome shotgun sequence of Actinoplanes couchii NBRC 106145.</title>
        <authorList>
            <person name="Komaki H."/>
            <person name="Tamura T."/>
        </authorList>
    </citation>
    <scope>NUCLEOTIDE SEQUENCE [LARGE SCALE GENOMIC DNA]</scope>
    <source>
        <strain evidence="4 5">NBRC 106145</strain>
    </source>
</reference>
<gene>
    <name evidence="4" type="ORF">Aco03nite_102580</name>
</gene>
<dbReference type="NCBIfam" id="TIGR00254">
    <property type="entry name" value="GGDEF"/>
    <property type="match status" value="1"/>
</dbReference>
<evidence type="ECO:0000313" key="4">
    <source>
        <dbReference type="EMBL" id="GID61854.1"/>
    </source>
</evidence>
<keyword evidence="1" id="KW-0472">Membrane</keyword>
<feature type="transmembrane region" description="Helical" evidence="1">
    <location>
        <begin position="146"/>
        <end position="170"/>
    </location>
</feature>
<feature type="transmembrane region" description="Helical" evidence="1">
    <location>
        <begin position="212"/>
        <end position="233"/>
    </location>
</feature>
<dbReference type="EMBL" id="BOMG01000142">
    <property type="protein sequence ID" value="GID61854.1"/>
    <property type="molecule type" value="Genomic_DNA"/>
</dbReference>
<sequence>MMLVVITVATQFLGVLDAGLRPLILAVTLPTLDLLGAFYSARAARHSAFAVYWRIAAAGRLCAVLSVAVGIIGNLGGGEGWAWANIAAQSTALGLLASAVLFSPFRLLHSREAVTFLAQVVAVFAGGFMLLWNSVLIPVLASGHPLQIWVAALWLPLGNLLLFSAVAASLLSGTVTQIRNPITVLVAGLGLYSVAGSGWPVLTAHGLHTGQSAIACLILTTAALLMTVAPMLIEPRPRAPLTMPIRVTPAWAPYLPVAALAGGGTLLMVVSIREDDLIPWGGLVVAMTVMAGALSVHQHSLLREHRDMIVTDPLTGLMNRSGFDAALTQALSRDEQPALLLVDLDGFALINEAHGHAAGDAVLIETAHQLRASMRSVDVTARLAGNEFAVLVNGRLSEQAIIAVTTRILEAFATHPVHIGGDTVPIRASIGVTTAACSDPLTLFTRAGIALYQAKRARTHSYMMWDVSMIDRRADDAALAAELDHALERGELQVLYQPLIDLGTGRPVAAEALLRWHHPTRGTISPVTFIPIAEHTGAIVAIGVWVLEEALRQLAAWPDNLYISVNLSPRQLQEPTLVHEILAVLTHAGVDANRLVLEVTESALVDATSAVDALTALRSHGARIAIDDFGTGYSSMRYLTRLPVDILKIDRSFVAELNDTTHGSAITEAIVRLAQVLHLTTVAEGIETEQQASELRALGCPIGQGFLYSPPRSAAALSTMMAPASLVPTDQRTDRISPR</sequence>
<organism evidence="4 5">
    <name type="scientific">Actinoplanes couchii</name>
    <dbReference type="NCBI Taxonomy" id="403638"/>
    <lineage>
        <taxon>Bacteria</taxon>
        <taxon>Bacillati</taxon>
        <taxon>Actinomycetota</taxon>
        <taxon>Actinomycetes</taxon>
        <taxon>Micromonosporales</taxon>
        <taxon>Micromonosporaceae</taxon>
        <taxon>Actinoplanes</taxon>
    </lineage>
</organism>
<feature type="transmembrane region" description="Helical" evidence="1">
    <location>
        <begin position="81"/>
        <end position="102"/>
    </location>
</feature>
<comment type="caution">
    <text evidence="4">The sequence shown here is derived from an EMBL/GenBank/DDBJ whole genome shotgun (WGS) entry which is preliminary data.</text>
</comment>
<dbReference type="InterPro" id="IPR000160">
    <property type="entry name" value="GGDEF_dom"/>
</dbReference>
<dbReference type="SUPFAM" id="SSF55073">
    <property type="entry name" value="Nucleotide cyclase"/>
    <property type="match status" value="1"/>
</dbReference>
<dbReference type="InterPro" id="IPR043128">
    <property type="entry name" value="Rev_trsase/Diguanyl_cyclase"/>
</dbReference>
<dbReference type="PROSITE" id="PS50887">
    <property type="entry name" value="GGDEF"/>
    <property type="match status" value="1"/>
</dbReference>
<evidence type="ECO:0000259" key="2">
    <source>
        <dbReference type="PROSITE" id="PS50883"/>
    </source>
</evidence>
<feature type="domain" description="EAL" evidence="2">
    <location>
        <begin position="476"/>
        <end position="725"/>
    </location>
</feature>
<dbReference type="RefSeq" id="WP_203810223.1">
    <property type="nucleotide sequence ID" value="NZ_BAAAQE010000107.1"/>
</dbReference>
<keyword evidence="5" id="KW-1185">Reference proteome</keyword>
<dbReference type="PROSITE" id="PS50883">
    <property type="entry name" value="EAL"/>
    <property type="match status" value="1"/>
</dbReference>
<dbReference type="CDD" id="cd01948">
    <property type="entry name" value="EAL"/>
    <property type="match status" value="1"/>
</dbReference>
<feature type="transmembrane region" description="Helical" evidence="1">
    <location>
        <begin position="278"/>
        <end position="296"/>
    </location>
</feature>
<dbReference type="InterPro" id="IPR050706">
    <property type="entry name" value="Cyclic-di-GMP_PDE-like"/>
</dbReference>
<keyword evidence="1" id="KW-1133">Transmembrane helix</keyword>